<keyword evidence="4" id="KW-1185">Reference proteome</keyword>
<dbReference type="InterPro" id="IPR008930">
    <property type="entry name" value="Terpenoid_cyclase/PrenylTrfase"/>
</dbReference>
<feature type="domain" description="Squalene cyclase C-terminal" evidence="2">
    <location>
        <begin position="455"/>
        <end position="536"/>
    </location>
</feature>
<evidence type="ECO:0000313" key="3">
    <source>
        <dbReference type="EMBL" id="TQM71739.1"/>
    </source>
</evidence>
<feature type="compositionally biased region" description="Basic and acidic residues" evidence="1">
    <location>
        <begin position="9"/>
        <end position="39"/>
    </location>
</feature>
<dbReference type="RefSeq" id="WP_246077612.1">
    <property type="nucleotide sequence ID" value="NZ_VFPO01000001.1"/>
</dbReference>
<comment type="caution">
    <text evidence="3">The sequence shown here is derived from an EMBL/GenBank/DDBJ whole genome shotgun (WGS) entry which is preliminary data.</text>
</comment>
<accession>A0A543IMH2</accession>
<keyword evidence="3" id="KW-0808">Transferase</keyword>
<dbReference type="SUPFAM" id="SSF48239">
    <property type="entry name" value="Terpenoid cyclases/Protein prenyltransferases"/>
    <property type="match status" value="2"/>
</dbReference>
<feature type="compositionally biased region" description="Polar residues" evidence="1">
    <location>
        <begin position="40"/>
        <end position="50"/>
    </location>
</feature>
<feature type="region of interest" description="Disordered" evidence="1">
    <location>
        <begin position="1"/>
        <end position="60"/>
    </location>
</feature>
<dbReference type="InterPro" id="IPR050148">
    <property type="entry name" value="Terpene_synthase-like"/>
</dbReference>
<reference evidence="3 4" key="1">
    <citation type="submission" date="2019-06" db="EMBL/GenBank/DDBJ databases">
        <title>Sequencing the genomes of 1000 actinobacteria strains.</title>
        <authorList>
            <person name="Klenk H.-P."/>
        </authorList>
    </citation>
    <scope>NUCLEOTIDE SEQUENCE [LARGE SCALE GENOMIC DNA]</scope>
    <source>
        <strain evidence="3 4">DSM 45043</strain>
    </source>
</reference>
<dbReference type="GO" id="GO:0016740">
    <property type="term" value="F:transferase activity"/>
    <property type="evidence" value="ECO:0007669"/>
    <property type="project" value="UniProtKB-KW"/>
</dbReference>
<protein>
    <submittedName>
        <fullName evidence="3">Prenyltransferase/squalene oxidase-like repeat protein</fullName>
    </submittedName>
</protein>
<dbReference type="GO" id="GO:0016102">
    <property type="term" value="P:diterpenoid biosynthetic process"/>
    <property type="evidence" value="ECO:0007669"/>
    <property type="project" value="TreeGrafter"/>
</dbReference>
<dbReference type="Proteomes" id="UP000316706">
    <property type="component" value="Unassembled WGS sequence"/>
</dbReference>
<evidence type="ECO:0000256" key="1">
    <source>
        <dbReference type="SAM" id="MobiDB-lite"/>
    </source>
</evidence>
<dbReference type="Gene3D" id="1.50.10.160">
    <property type="match status" value="1"/>
</dbReference>
<dbReference type="AlphaFoldDB" id="A0A543IMH2"/>
<sequence>MNDISRAYRRMDSVRTDSPRNDSPRTEARQTRTEGEHSRVATTQGTSTARSAQLSTASTSETTAKAAELVNSLVTLPWGQVSPSVYETGRVVALAPWLSGHERRISFLLGNQRADGGWGLSDHGYALVPTLSATEALLSVLVRSGRPDGAASDGAASDGVHDPGLHEAVTRAAARGLRRLRTLLTGPTWASPPDGEAVPDMPAIELIVPYLVERINGHLAALPASFPPPDRDGAASRDGLPLPAGMDGAKLALVRELLKSDARPPKKLMHALEIGGAAARGFAGTGPESTGAIGASPAATAAWLGDRPPADPSTPARWYLETVASMHGGPVPVAYPLTVFERGWVVSWLIRAGISVSVPPEVVLSLTSPLRPDGTPTAAGLPADADTTAATLYALALLGAPHRPDPLWNYETPSHFCTWQGEEGASTTTNAHVLEAFGEFVATGAAARGDAVDVRRCEATVEKVTRWLLGQQGGDGSWTDRWHASPYYATASCVLALERYGGSGAADAVARARAWVLRTQRPDGSWGRWEGTAEETAYAVQTLLLTGGPPEPEAVRAAARGRDALVRGLSRPDGAHPPLWHDKDLYHPAAIVRAAMLAALHLLATTGAEHNKE</sequence>
<gene>
    <name evidence="3" type="ORF">FHX41_5514</name>
</gene>
<proteinExistence type="predicted"/>
<dbReference type="GO" id="GO:0010333">
    <property type="term" value="F:terpene synthase activity"/>
    <property type="evidence" value="ECO:0007669"/>
    <property type="project" value="InterPro"/>
</dbReference>
<organism evidence="3 4">
    <name type="scientific">Actinomadura hallensis</name>
    <dbReference type="NCBI Taxonomy" id="337895"/>
    <lineage>
        <taxon>Bacteria</taxon>
        <taxon>Bacillati</taxon>
        <taxon>Actinomycetota</taxon>
        <taxon>Actinomycetes</taxon>
        <taxon>Streptosporangiales</taxon>
        <taxon>Thermomonosporaceae</taxon>
        <taxon>Actinomadura</taxon>
    </lineage>
</organism>
<dbReference type="PANTHER" id="PTHR31739">
    <property type="entry name" value="ENT-COPALYL DIPHOSPHATE SYNTHASE, CHLOROPLASTIC"/>
    <property type="match status" value="1"/>
</dbReference>
<feature type="compositionally biased region" description="Low complexity" evidence="1">
    <location>
        <begin position="51"/>
        <end position="60"/>
    </location>
</feature>
<evidence type="ECO:0000313" key="4">
    <source>
        <dbReference type="Proteomes" id="UP000316706"/>
    </source>
</evidence>
<dbReference type="EMBL" id="VFPO01000001">
    <property type="protein sequence ID" value="TQM71739.1"/>
    <property type="molecule type" value="Genomic_DNA"/>
</dbReference>
<dbReference type="GO" id="GO:0000287">
    <property type="term" value="F:magnesium ion binding"/>
    <property type="evidence" value="ECO:0007669"/>
    <property type="project" value="TreeGrafter"/>
</dbReference>
<dbReference type="InterPro" id="IPR032696">
    <property type="entry name" value="SQ_cyclase_C"/>
</dbReference>
<dbReference type="Gene3D" id="1.50.10.20">
    <property type="match status" value="1"/>
</dbReference>
<dbReference type="PANTHER" id="PTHR31739:SF25">
    <property type="entry name" value="(E,E)-GERANYLLINALOOL SYNTHASE"/>
    <property type="match status" value="1"/>
</dbReference>
<name>A0A543IMH2_9ACTN</name>
<dbReference type="Pfam" id="PF13243">
    <property type="entry name" value="SQHop_cyclase_C"/>
    <property type="match status" value="1"/>
</dbReference>
<evidence type="ECO:0000259" key="2">
    <source>
        <dbReference type="Pfam" id="PF13243"/>
    </source>
</evidence>